<name>A0A0F9WNB8_9ZZZZ</name>
<reference evidence="2" key="1">
    <citation type="journal article" date="2015" name="Nature">
        <title>Complex archaea that bridge the gap between prokaryotes and eukaryotes.</title>
        <authorList>
            <person name="Spang A."/>
            <person name="Saw J.H."/>
            <person name="Jorgensen S.L."/>
            <person name="Zaremba-Niedzwiedzka K."/>
            <person name="Martijn J."/>
            <person name="Lind A.E."/>
            <person name="van Eijk R."/>
            <person name="Schleper C."/>
            <person name="Guy L."/>
            <person name="Ettema T.J."/>
        </authorList>
    </citation>
    <scope>NUCLEOTIDE SEQUENCE</scope>
</reference>
<dbReference type="Gene3D" id="2.10.109.10">
    <property type="entry name" value="Umud Fragment, subunit A"/>
    <property type="match status" value="1"/>
</dbReference>
<dbReference type="InterPro" id="IPR036286">
    <property type="entry name" value="LexA/Signal_pep-like_sf"/>
</dbReference>
<dbReference type="InterPro" id="IPR019533">
    <property type="entry name" value="Peptidase_S26"/>
</dbReference>
<sequence length="181" mass="19840">MTRLVWAFGAVVASSLLAVSAYVDTPTKLIWNASASTPIGLYAVQPIERLEVTDLVALEAPEPLASFLAKRGYLTAGMPLMKRVVGLPGQHVCRIGVTITVDRVEMGQARETDRIGRAMPDWQGCRRIAAGEVFLVNRQVSDSLDGRYFGPLPASSIIGRAVPLWTDEDGRGRFEWRAQTR</sequence>
<evidence type="ECO:0000313" key="2">
    <source>
        <dbReference type="EMBL" id="KKN80153.1"/>
    </source>
</evidence>
<organism evidence="2">
    <name type="scientific">marine sediment metagenome</name>
    <dbReference type="NCBI Taxonomy" id="412755"/>
    <lineage>
        <taxon>unclassified sequences</taxon>
        <taxon>metagenomes</taxon>
        <taxon>ecological metagenomes</taxon>
    </lineage>
</organism>
<proteinExistence type="predicted"/>
<dbReference type="Pfam" id="PF10502">
    <property type="entry name" value="Peptidase_S26"/>
    <property type="match status" value="1"/>
</dbReference>
<feature type="domain" description="Peptidase S26" evidence="1">
    <location>
        <begin position="3"/>
        <end position="165"/>
    </location>
</feature>
<evidence type="ECO:0000259" key="1">
    <source>
        <dbReference type="Pfam" id="PF10502"/>
    </source>
</evidence>
<dbReference type="GO" id="GO:0004252">
    <property type="term" value="F:serine-type endopeptidase activity"/>
    <property type="evidence" value="ECO:0007669"/>
    <property type="project" value="InterPro"/>
</dbReference>
<dbReference type="EMBL" id="LAZR01000235">
    <property type="protein sequence ID" value="KKN80153.1"/>
    <property type="molecule type" value="Genomic_DNA"/>
</dbReference>
<dbReference type="AlphaFoldDB" id="A0A0F9WNB8"/>
<accession>A0A0F9WNB8</accession>
<dbReference type="SUPFAM" id="SSF51306">
    <property type="entry name" value="LexA/Signal peptidase"/>
    <property type="match status" value="1"/>
</dbReference>
<comment type="caution">
    <text evidence="2">The sequence shown here is derived from an EMBL/GenBank/DDBJ whole genome shotgun (WGS) entry which is preliminary data.</text>
</comment>
<protein>
    <recommendedName>
        <fullName evidence="1">Peptidase S26 domain-containing protein</fullName>
    </recommendedName>
</protein>
<gene>
    <name evidence="2" type="ORF">LCGC14_0332350</name>
</gene>
<dbReference type="GO" id="GO:0006465">
    <property type="term" value="P:signal peptide processing"/>
    <property type="evidence" value="ECO:0007669"/>
    <property type="project" value="InterPro"/>
</dbReference>